<dbReference type="InterPro" id="IPR041698">
    <property type="entry name" value="Methyltransf_25"/>
</dbReference>
<dbReference type="EMBL" id="JNSL01000042">
    <property type="protein sequence ID" value="KGA18510.1"/>
    <property type="molecule type" value="Genomic_DNA"/>
</dbReference>
<dbReference type="AlphaFoldDB" id="A0A094Q329"/>
<dbReference type="Pfam" id="PF13649">
    <property type="entry name" value="Methyltransf_25"/>
    <property type="match status" value="1"/>
</dbReference>
<evidence type="ECO:0000259" key="2">
    <source>
        <dbReference type="Pfam" id="PF18096"/>
    </source>
</evidence>
<feature type="domain" description="Methyltransferase" evidence="1">
    <location>
        <begin position="100"/>
        <end position="184"/>
    </location>
</feature>
<dbReference type="Pfam" id="PF18096">
    <property type="entry name" value="Thump_like"/>
    <property type="match status" value="1"/>
</dbReference>
<dbReference type="PANTHER" id="PTHR14741">
    <property type="entry name" value="S-ADENOSYLMETHIONINE-DEPENDENT METHYLTRANSFERASE RELATED"/>
    <property type="match status" value="1"/>
</dbReference>
<reference evidence="3" key="1">
    <citation type="submission" date="2014-06" db="EMBL/GenBank/DDBJ databases">
        <title>Key roles for freshwater Actinobacteria revealed by deep metagenomic sequencing.</title>
        <authorList>
            <person name="Ghai R."/>
            <person name="Mizuno C.M."/>
            <person name="Picazo A."/>
            <person name="Camacho A."/>
            <person name="Rodriguez-Valera F."/>
        </authorList>
    </citation>
    <scope>NUCLEOTIDE SEQUENCE</scope>
</reference>
<dbReference type="InterPro" id="IPR041497">
    <property type="entry name" value="Thump-like"/>
</dbReference>
<protein>
    <submittedName>
        <fullName evidence="3">Uncharacterized protein</fullName>
    </submittedName>
</protein>
<evidence type="ECO:0000259" key="1">
    <source>
        <dbReference type="Pfam" id="PF13649"/>
    </source>
</evidence>
<organism evidence="3">
    <name type="scientific">freshwater metagenome</name>
    <dbReference type="NCBI Taxonomy" id="449393"/>
    <lineage>
        <taxon>unclassified sequences</taxon>
        <taxon>metagenomes</taxon>
        <taxon>ecological metagenomes</taxon>
    </lineage>
</organism>
<dbReference type="CDD" id="cd02440">
    <property type="entry name" value="AdoMet_MTases"/>
    <property type="match status" value="1"/>
</dbReference>
<comment type="caution">
    <text evidence="3">The sequence shown here is derived from an EMBL/GenBank/DDBJ whole genome shotgun (WGS) entry which is preliminary data.</text>
</comment>
<dbReference type="PANTHER" id="PTHR14741:SF32">
    <property type="entry name" value="TRIMETHYLGUANOSINE SYNTHASE"/>
    <property type="match status" value="1"/>
</dbReference>
<feature type="domain" description="THUMP-like" evidence="2">
    <location>
        <begin position="329"/>
        <end position="402"/>
    </location>
</feature>
<proteinExistence type="predicted"/>
<evidence type="ECO:0000313" key="3">
    <source>
        <dbReference type="EMBL" id="KGA18510.1"/>
    </source>
</evidence>
<dbReference type="Gene3D" id="3.40.50.150">
    <property type="entry name" value="Vaccinia Virus protein VP39"/>
    <property type="match status" value="1"/>
</dbReference>
<accession>A0A094Q329</accession>
<gene>
    <name evidence="3" type="ORF">GM51_8180</name>
</gene>
<name>A0A094Q329_9ZZZZ</name>
<sequence length="407" mass="44439">MSISWLISPTGREVIRSAREYLEPLRAVPALRKKYPEIASELISQAMSQAGLQLRLEERWGVPTNQFLLTQEGISQATRPVIAKYRAQEIVKRFGKNAHVLDLTCGLGFDSREFALAGLKVTALEIDPAVAEYAQHNLAEFGIVVSCADATKFQIPADIDVVFVDPARRDPQGSKTALGQAKRIFHPQLWSPSWDSIIDIASRFPVMAKVAPGMDKSEIGNWDAKWLSSAGDLLECFISFPGTGARSAVLISAESGNCIEVPGESQTRTQNLGRFLVIPDPALIRASALTPLADSIKGGLVNEHIAWLTTDDETGVRNVLKQDPVQANALLIESVFKFSDKELITRTKNIPAAGVTIMTRGMQLDVEAIRKSVVKVTAPGNQELIVAIYRDDAGPQALLCRRISSLN</sequence>
<dbReference type="SUPFAM" id="SSF53335">
    <property type="entry name" value="S-adenosyl-L-methionine-dependent methyltransferases"/>
    <property type="match status" value="1"/>
</dbReference>
<dbReference type="InterPro" id="IPR029063">
    <property type="entry name" value="SAM-dependent_MTases_sf"/>
</dbReference>